<dbReference type="InterPro" id="IPR006115">
    <property type="entry name" value="6PGDH_NADP-bd"/>
</dbReference>
<comment type="caution">
    <text evidence="6">The sequence shown here is derived from an EMBL/GenBank/DDBJ whole genome shotgun (WGS) entry which is preliminary data.</text>
</comment>
<reference evidence="7" key="1">
    <citation type="journal article" date="2019" name="Int. J. Syst. Evol. Microbiol.">
        <title>The Global Catalogue of Microorganisms (GCM) 10K type strain sequencing project: providing services to taxonomists for standard genome sequencing and annotation.</title>
        <authorList>
            <consortium name="The Broad Institute Genomics Platform"/>
            <consortium name="The Broad Institute Genome Sequencing Center for Infectious Disease"/>
            <person name="Wu L."/>
            <person name="Ma J."/>
        </authorList>
    </citation>
    <scope>NUCLEOTIDE SEQUENCE [LARGE SCALE GENOMIC DNA]</scope>
    <source>
        <strain evidence="7">KCTC 42087</strain>
    </source>
</reference>
<keyword evidence="3" id="KW-0520">NAD</keyword>
<evidence type="ECO:0000259" key="5">
    <source>
        <dbReference type="Pfam" id="PF14833"/>
    </source>
</evidence>
<evidence type="ECO:0000256" key="1">
    <source>
        <dbReference type="ARBA" id="ARBA00009080"/>
    </source>
</evidence>
<dbReference type="EC" id="1.1.-.-" evidence="6"/>
<name>A0ABW1A0C5_9ACTN</name>
<dbReference type="SUPFAM" id="SSF51735">
    <property type="entry name" value="NAD(P)-binding Rossmann-fold domains"/>
    <property type="match status" value="1"/>
</dbReference>
<evidence type="ECO:0000256" key="3">
    <source>
        <dbReference type="ARBA" id="ARBA00023027"/>
    </source>
</evidence>
<dbReference type="EMBL" id="JBHSON010000026">
    <property type="protein sequence ID" value="MFC5747876.1"/>
    <property type="molecule type" value="Genomic_DNA"/>
</dbReference>
<dbReference type="InterPro" id="IPR029154">
    <property type="entry name" value="HIBADH-like_NADP-bd"/>
</dbReference>
<evidence type="ECO:0000313" key="7">
    <source>
        <dbReference type="Proteomes" id="UP001596074"/>
    </source>
</evidence>
<dbReference type="InterPro" id="IPR015815">
    <property type="entry name" value="HIBADH-related"/>
</dbReference>
<dbReference type="Pfam" id="PF03446">
    <property type="entry name" value="NAD_binding_2"/>
    <property type="match status" value="1"/>
</dbReference>
<dbReference type="Gene3D" id="1.10.1040.10">
    <property type="entry name" value="N-(1-d-carboxylethyl)-l-norvaline Dehydrogenase, domain 2"/>
    <property type="match status" value="1"/>
</dbReference>
<dbReference type="Pfam" id="PF14833">
    <property type="entry name" value="NAD_binding_11"/>
    <property type="match status" value="1"/>
</dbReference>
<dbReference type="InterPro" id="IPR036291">
    <property type="entry name" value="NAD(P)-bd_dom_sf"/>
</dbReference>
<dbReference type="GO" id="GO:0016491">
    <property type="term" value="F:oxidoreductase activity"/>
    <property type="evidence" value="ECO:0007669"/>
    <property type="project" value="UniProtKB-KW"/>
</dbReference>
<evidence type="ECO:0000259" key="4">
    <source>
        <dbReference type="Pfam" id="PF03446"/>
    </source>
</evidence>
<evidence type="ECO:0000313" key="6">
    <source>
        <dbReference type="EMBL" id="MFC5747876.1"/>
    </source>
</evidence>
<dbReference type="PANTHER" id="PTHR22981">
    <property type="entry name" value="3-HYDROXYISOBUTYRATE DEHYDROGENASE-RELATED"/>
    <property type="match status" value="1"/>
</dbReference>
<dbReference type="Proteomes" id="UP001596074">
    <property type="component" value="Unassembled WGS sequence"/>
</dbReference>
<dbReference type="RefSeq" id="WP_378283503.1">
    <property type="nucleotide sequence ID" value="NZ_JBHSON010000026.1"/>
</dbReference>
<feature type="domain" description="6-phosphogluconate dehydrogenase NADP-binding" evidence="4">
    <location>
        <begin position="16"/>
        <end position="172"/>
    </location>
</feature>
<gene>
    <name evidence="6" type="ORF">ACFPZN_19790</name>
</gene>
<evidence type="ECO:0000256" key="2">
    <source>
        <dbReference type="ARBA" id="ARBA00023002"/>
    </source>
</evidence>
<accession>A0ABW1A0C5</accession>
<sequence length="301" mass="31616">MSVTREGSDMAGTPVLGFIGLGVMGSRMCANLVRRSGATVVVFDPVEDAVDAAVALGARRCAGIGELARDADIVFLSLPSIAEVESVCEELSAAAGRPRIVVDMSTSDVQRTRELAARLEKSGVALVDAPVARLRQAAEDGTLLITVGATEARFAELEPFLSCMGSDIVHAGGTGNGQVMKILNNMVLFLNMNALAEALTIGRAAGVDGALLFRTLALGSADSFALRRTATATMIPDEFPERAFPTNYAIKDLALALQLAHDQGIELPAAGQTMALLERTRDAGYGENYYPSMIKLVDGRG</sequence>
<comment type="similarity">
    <text evidence="1">Belongs to the HIBADH-related family.</text>
</comment>
<dbReference type="PIRSF" id="PIRSF000103">
    <property type="entry name" value="HIBADH"/>
    <property type="match status" value="1"/>
</dbReference>
<dbReference type="PANTHER" id="PTHR22981:SF7">
    <property type="entry name" value="3-HYDROXYISOBUTYRATE DEHYDROGENASE, MITOCHONDRIAL"/>
    <property type="match status" value="1"/>
</dbReference>
<proteinExistence type="inferred from homology"/>
<keyword evidence="7" id="KW-1185">Reference proteome</keyword>
<feature type="domain" description="3-hydroxyisobutyrate dehydrogenase-like NAD-binding" evidence="5">
    <location>
        <begin position="175"/>
        <end position="296"/>
    </location>
</feature>
<dbReference type="Gene3D" id="3.40.50.720">
    <property type="entry name" value="NAD(P)-binding Rossmann-like Domain"/>
    <property type="match status" value="1"/>
</dbReference>
<protein>
    <submittedName>
        <fullName evidence="6">NAD(P)-dependent oxidoreductase</fullName>
        <ecNumber evidence="6">1.1.-.-</ecNumber>
    </submittedName>
</protein>
<organism evidence="6 7">
    <name type="scientific">Actinomadura rugatobispora</name>
    <dbReference type="NCBI Taxonomy" id="1994"/>
    <lineage>
        <taxon>Bacteria</taxon>
        <taxon>Bacillati</taxon>
        <taxon>Actinomycetota</taxon>
        <taxon>Actinomycetes</taxon>
        <taxon>Streptosporangiales</taxon>
        <taxon>Thermomonosporaceae</taxon>
        <taxon>Actinomadura</taxon>
    </lineage>
</organism>
<dbReference type="SUPFAM" id="SSF48179">
    <property type="entry name" value="6-phosphogluconate dehydrogenase C-terminal domain-like"/>
    <property type="match status" value="1"/>
</dbReference>
<dbReference type="InterPro" id="IPR013328">
    <property type="entry name" value="6PGD_dom2"/>
</dbReference>
<keyword evidence="2 6" id="KW-0560">Oxidoreductase</keyword>
<dbReference type="InterPro" id="IPR008927">
    <property type="entry name" value="6-PGluconate_DH-like_C_sf"/>
</dbReference>